<sequence length="258" mass="28779">MTASKAIHFSAEEYRVHDIPTLDELTDEEYSASYYSAAEYLWMNKRERKLLKRLKMVGDVGPDDDVLGLVSKSQNQERHVFMDCAHNAVFSEQQRQMDEGENNPDGIASLYSNVTEEPCHRSHLRAVSLYGELTSVTARHGSRRWSMDPGMGRRACPPRGPARPSLADNFDFSDTLPSCGPNTAPLTSPRRHKNKVVAMPPQLMQSPNQNRWSQGKGLANTNAGASLGLPRRIRTPQCQERKTLGFGQTSNPLATPVL</sequence>
<protein>
    <submittedName>
        <fullName evidence="2">Uncharacterized protein</fullName>
    </submittedName>
</protein>
<gene>
    <name evidence="2" type="ORF">CYCCA115_LOCUS24511</name>
</gene>
<reference evidence="2" key="1">
    <citation type="submission" date="2023-08" db="EMBL/GenBank/DDBJ databases">
        <authorList>
            <person name="Audoor S."/>
            <person name="Bilcke G."/>
        </authorList>
    </citation>
    <scope>NUCLEOTIDE SEQUENCE</scope>
</reference>
<evidence type="ECO:0000313" key="2">
    <source>
        <dbReference type="EMBL" id="CAJ1970495.1"/>
    </source>
</evidence>
<accession>A0AAD2JPW3</accession>
<organism evidence="2 3">
    <name type="scientific">Cylindrotheca closterium</name>
    <dbReference type="NCBI Taxonomy" id="2856"/>
    <lineage>
        <taxon>Eukaryota</taxon>
        <taxon>Sar</taxon>
        <taxon>Stramenopiles</taxon>
        <taxon>Ochrophyta</taxon>
        <taxon>Bacillariophyta</taxon>
        <taxon>Bacillariophyceae</taxon>
        <taxon>Bacillariophycidae</taxon>
        <taxon>Bacillariales</taxon>
        <taxon>Bacillariaceae</taxon>
        <taxon>Cylindrotheca</taxon>
    </lineage>
</organism>
<dbReference type="EMBL" id="CAKOGP040002524">
    <property type="protein sequence ID" value="CAJ1970495.1"/>
    <property type="molecule type" value="Genomic_DNA"/>
</dbReference>
<dbReference type="AlphaFoldDB" id="A0AAD2JPW3"/>
<name>A0AAD2JPW3_9STRA</name>
<evidence type="ECO:0000256" key="1">
    <source>
        <dbReference type="SAM" id="MobiDB-lite"/>
    </source>
</evidence>
<feature type="region of interest" description="Disordered" evidence="1">
    <location>
        <begin position="142"/>
        <end position="168"/>
    </location>
</feature>
<keyword evidence="3" id="KW-1185">Reference proteome</keyword>
<evidence type="ECO:0000313" key="3">
    <source>
        <dbReference type="Proteomes" id="UP001295423"/>
    </source>
</evidence>
<comment type="caution">
    <text evidence="2">The sequence shown here is derived from an EMBL/GenBank/DDBJ whole genome shotgun (WGS) entry which is preliminary data.</text>
</comment>
<dbReference type="Proteomes" id="UP001295423">
    <property type="component" value="Unassembled WGS sequence"/>
</dbReference>
<feature type="compositionally biased region" description="Polar residues" evidence="1">
    <location>
        <begin position="203"/>
        <end position="224"/>
    </location>
</feature>
<proteinExistence type="predicted"/>
<feature type="region of interest" description="Disordered" evidence="1">
    <location>
        <begin position="201"/>
        <end position="231"/>
    </location>
</feature>